<keyword evidence="1" id="KW-0812">Transmembrane</keyword>
<protein>
    <submittedName>
        <fullName evidence="2">General secretion pathway protein C</fullName>
    </submittedName>
</protein>
<accession>A0A1N6GQJ4</accession>
<feature type="transmembrane region" description="Helical" evidence="1">
    <location>
        <begin position="12"/>
        <end position="33"/>
    </location>
</feature>
<name>A0A1N6GQJ4_9BURK</name>
<keyword evidence="3" id="KW-1185">Reference proteome</keyword>
<gene>
    <name evidence="2" type="ORF">SAMN05444165_0906</name>
</gene>
<organism evidence="2 3">
    <name type="scientific">Paraburkholderia phenazinium</name>
    <dbReference type="NCBI Taxonomy" id="60549"/>
    <lineage>
        <taxon>Bacteria</taxon>
        <taxon>Pseudomonadati</taxon>
        <taxon>Pseudomonadota</taxon>
        <taxon>Betaproteobacteria</taxon>
        <taxon>Burkholderiales</taxon>
        <taxon>Burkholderiaceae</taxon>
        <taxon>Paraburkholderia</taxon>
    </lineage>
</organism>
<evidence type="ECO:0000313" key="3">
    <source>
        <dbReference type="Proteomes" id="UP000185151"/>
    </source>
</evidence>
<proteinExistence type="predicted"/>
<dbReference type="RefSeq" id="WP_074294417.1">
    <property type="nucleotide sequence ID" value="NZ_FSRU01000001.1"/>
</dbReference>
<reference evidence="2 3" key="1">
    <citation type="submission" date="2016-11" db="EMBL/GenBank/DDBJ databases">
        <authorList>
            <person name="Jaros S."/>
            <person name="Januszkiewicz K."/>
            <person name="Wedrychowicz H."/>
        </authorList>
    </citation>
    <scope>NUCLEOTIDE SEQUENCE [LARGE SCALE GENOMIC DNA]</scope>
    <source>
        <strain evidence="2 3">GAS95</strain>
    </source>
</reference>
<sequence length="144" mass="14902">MPRSLLQPLTSPTTLASGASAVLFIGVVGWWTWAFHATPVVPLSHPAPPAPLDAAAGATLFGAQPDSGRHDQVQLLGILAFDPGHAAAIVSVGGDPARVVPLKGRLDDSTTLSEVRAHSIVLDHDGIQREITLPAAANPDGFVR</sequence>
<keyword evidence="1" id="KW-0472">Membrane</keyword>
<evidence type="ECO:0000256" key="1">
    <source>
        <dbReference type="SAM" id="Phobius"/>
    </source>
</evidence>
<dbReference type="OrthoDB" id="9007648at2"/>
<evidence type="ECO:0000313" key="2">
    <source>
        <dbReference type="EMBL" id="SIO09784.1"/>
    </source>
</evidence>
<dbReference type="AlphaFoldDB" id="A0A1N6GQJ4"/>
<dbReference type="Proteomes" id="UP000185151">
    <property type="component" value="Unassembled WGS sequence"/>
</dbReference>
<dbReference type="EMBL" id="FSRU01000001">
    <property type="protein sequence ID" value="SIO09784.1"/>
    <property type="molecule type" value="Genomic_DNA"/>
</dbReference>
<keyword evidence="1" id="KW-1133">Transmembrane helix</keyword>